<evidence type="ECO:0000256" key="1">
    <source>
        <dbReference type="SAM" id="SignalP"/>
    </source>
</evidence>
<dbReference type="RefSeq" id="WP_116855631.1">
    <property type="nucleotide sequence ID" value="NZ_QTJV01000009.1"/>
</dbReference>
<keyword evidence="3" id="KW-1185">Reference proteome</keyword>
<reference evidence="2 3" key="1">
    <citation type="submission" date="2018-08" db="EMBL/GenBank/DDBJ databases">
        <title>Chitinophaga sp. K20C18050901, a novel bacterium isolated from forest soil.</title>
        <authorList>
            <person name="Wang C."/>
        </authorList>
    </citation>
    <scope>NUCLEOTIDE SEQUENCE [LARGE SCALE GENOMIC DNA]</scope>
    <source>
        <strain evidence="2 3">K20C18050901</strain>
    </source>
</reference>
<evidence type="ECO:0008006" key="4">
    <source>
        <dbReference type="Google" id="ProtNLM"/>
    </source>
</evidence>
<feature type="chain" id="PRO_5017695938" description="DUF3575 domain-containing protein" evidence="1">
    <location>
        <begin position="20"/>
        <end position="182"/>
    </location>
</feature>
<evidence type="ECO:0000313" key="2">
    <source>
        <dbReference type="EMBL" id="RFM32438.1"/>
    </source>
</evidence>
<organism evidence="2 3">
    <name type="scientific">Chitinophaga silvisoli</name>
    <dbReference type="NCBI Taxonomy" id="2291814"/>
    <lineage>
        <taxon>Bacteria</taxon>
        <taxon>Pseudomonadati</taxon>
        <taxon>Bacteroidota</taxon>
        <taxon>Chitinophagia</taxon>
        <taxon>Chitinophagales</taxon>
        <taxon>Chitinophagaceae</taxon>
        <taxon>Chitinophaga</taxon>
    </lineage>
</organism>
<dbReference type="EMBL" id="QTJV01000009">
    <property type="protein sequence ID" value="RFM32438.1"/>
    <property type="molecule type" value="Genomic_DNA"/>
</dbReference>
<evidence type="ECO:0000313" key="3">
    <source>
        <dbReference type="Proteomes" id="UP000261174"/>
    </source>
</evidence>
<feature type="signal peptide" evidence="1">
    <location>
        <begin position="1"/>
        <end position="19"/>
    </location>
</feature>
<protein>
    <recommendedName>
        <fullName evidence="4">DUF3575 domain-containing protein</fullName>
    </recommendedName>
</protein>
<dbReference type="OrthoDB" id="661439at2"/>
<proteinExistence type="predicted"/>
<sequence>MVKYCLLLVSLFLSLYAQAQEKQAAKVQFGLELDALPYATGGYFGGAWIGKDVWRIRALTAFVKKPDWSTEKDFSNHQVHAYALLLDRFLQKDWKGWWIGAGVVYWNSSIQTDARLQTAKFNNVLLNGSLGYNFTLYKHLYLSPWGSLSLRVAGDKNVAVDDKRFTLPLVNPEASLKLGYYF</sequence>
<keyword evidence="1" id="KW-0732">Signal</keyword>
<name>A0A3E1NXF1_9BACT</name>
<dbReference type="AlphaFoldDB" id="A0A3E1NXF1"/>
<gene>
    <name evidence="2" type="ORF">DXN04_22390</name>
</gene>
<dbReference type="Proteomes" id="UP000261174">
    <property type="component" value="Unassembled WGS sequence"/>
</dbReference>
<comment type="caution">
    <text evidence="2">The sequence shown here is derived from an EMBL/GenBank/DDBJ whole genome shotgun (WGS) entry which is preliminary data.</text>
</comment>
<accession>A0A3E1NXF1</accession>